<evidence type="ECO:0000313" key="2">
    <source>
        <dbReference type="Proteomes" id="UP001234581"/>
    </source>
</evidence>
<dbReference type="AlphaFoldDB" id="A0AAD8DHX7"/>
<gene>
    <name evidence="1" type="ORF">O0I10_000812</name>
</gene>
<comment type="caution">
    <text evidence="1">The sequence shown here is derived from an EMBL/GenBank/DDBJ whole genome shotgun (WGS) entry which is preliminary data.</text>
</comment>
<reference evidence="1 2" key="1">
    <citation type="submission" date="2023-03" db="EMBL/GenBank/DDBJ databases">
        <title>Genome sequence of Lichtheimia ornata CBS 291.66.</title>
        <authorList>
            <person name="Mohabir J.T."/>
            <person name="Shea T.P."/>
            <person name="Kurbessoian T."/>
            <person name="Berby B."/>
            <person name="Fontaine J."/>
            <person name="Livny J."/>
            <person name="Gnirke A."/>
            <person name="Stajich J.E."/>
            <person name="Cuomo C.A."/>
        </authorList>
    </citation>
    <scope>NUCLEOTIDE SEQUENCE [LARGE SCALE GENOMIC DNA]</scope>
    <source>
        <strain evidence="1">CBS 291.66</strain>
    </source>
</reference>
<organism evidence="1 2">
    <name type="scientific">Lichtheimia ornata</name>
    <dbReference type="NCBI Taxonomy" id="688661"/>
    <lineage>
        <taxon>Eukaryota</taxon>
        <taxon>Fungi</taxon>
        <taxon>Fungi incertae sedis</taxon>
        <taxon>Mucoromycota</taxon>
        <taxon>Mucoromycotina</taxon>
        <taxon>Mucoromycetes</taxon>
        <taxon>Mucorales</taxon>
        <taxon>Lichtheimiaceae</taxon>
        <taxon>Lichtheimia</taxon>
    </lineage>
</organism>
<keyword evidence="2" id="KW-1185">Reference proteome</keyword>
<protein>
    <submittedName>
        <fullName evidence="1">Uncharacterized protein</fullName>
    </submittedName>
</protein>
<name>A0AAD8DHX7_9FUNG</name>
<accession>A0AAD8DHX7</accession>
<sequence>MRVLKTSSHCLFWQQDTDLKARMLYGWLNGMRGIGSTERNLLINETYNETAAAHTGSDGYKVICKHQWNGIGNTSRYSASLWDWLDSSGLTKHHTVADPLSAILLLSRLHVKDVIVLHFPVELYILCPGTARLMLRPQGFKNASSVRTAPSFYGY</sequence>
<dbReference type="RefSeq" id="XP_058348481.1">
    <property type="nucleotide sequence ID" value="XM_058480917.1"/>
</dbReference>
<dbReference type="GeneID" id="83208233"/>
<dbReference type="EMBL" id="JARTCD010000002">
    <property type="protein sequence ID" value="KAJ8663569.1"/>
    <property type="molecule type" value="Genomic_DNA"/>
</dbReference>
<evidence type="ECO:0000313" key="1">
    <source>
        <dbReference type="EMBL" id="KAJ8663569.1"/>
    </source>
</evidence>
<dbReference type="Proteomes" id="UP001234581">
    <property type="component" value="Unassembled WGS sequence"/>
</dbReference>
<proteinExistence type="predicted"/>